<comment type="caution">
    <text evidence="7">The sequence shown here is derived from an EMBL/GenBank/DDBJ whole genome shotgun (WGS) entry which is preliminary data.</text>
</comment>
<dbReference type="PROSITE" id="PS00645">
    <property type="entry name" value="COMPLEX1_51K_2"/>
    <property type="match status" value="1"/>
</dbReference>
<dbReference type="InterPro" id="IPR019575">
    <property type="entry name" value="Nuop51_4Fe4S-bd"/>
</dbReference>
<dbReference type="Pfam" id="PF14697">
    <property type="entry name" value="Fer4_21"/>
    <property type="match status" value="1"/>
</dbReference>
<dbReference type="InterPro" id="IPR037225">
    <property type="entry name" value="Nuo51_FMN-bd_sf"/>
</dbReference>
<dbReference type="GO" id="GO:0046872">
    <property type="term" value="F:metal ion binding"/>
    <property type="evidence" value="ECO:0007669"/>
    <property type="project" value="UniProtKB-KW"/>
</dbReference>
<evidence type="ECO:0000313" key="7">
    <source>
        <dbReference type="EMBL" id="OFW56141.1"/>
    </source>
</evidence>
<evidence type="ECO:0000256" key="1">
    <source>
        <dbReference type="ARBA" id="ARBA00007523"/>
    </source>
</evidence>
<sequence>MGGNGKTKLVLGYGTCGIAAGANAVRDALEQELATGKYDAELDIAGCMGFCFREPVVEFVDNDGRKVLYGDLTAKNVPKVLEAHLLRGEIMEDLVVRRSDDSTAGEGDFIANQHRVVLRNCGNINPESIDEYMAIGGYEAARKAVTMMTPEEIIGEVGESGIRGRGGAGFPTGTKWGFARKAKGDQKYLVCNADEGDPGAFMDRSVLEGDPHSVIEGMIIAGYAIGATQAYIYCRAEYPLALHRLDIALAACHERNFLGKNIFGSDWEFDIKIKKGAGAFVCGEETALIGSIEGKRGMPRPRPPFPANEGLWGKPTNINNVETLAAIPWILANGGAKYAEVGTEKSKGTKVFCLAGKVRRSGLAEVPMGYTLRQVIYDVGGGVGEGKEFKAVQMGGPSGGCLPATLLDTLVDYDAITATGAIMGSGGMIVADTTTCMVDLARYFLSFTQEESCGKCVPCRLGTKRMLEILGRICEGKGEPEDLERLDALAADIKNSSLCALGGTAPNPVLTTVKYFRNEYEDHILHKKCTAHVCPALITLSIDPDTCNGCGACAKICPVEAISGEKKEAHTIDEDLCIRCKLCLSRCPQEAISAE</sequence>
<dbReference type="FunFam" id="1.20.1440.230:FF:000001">
    <property type="entry name" value="Mitochondrial NADH dehydrogenase flavoprotein 1"/>
    <property type="match status" value="1"/>
</dbReference>
<dbReference type="PANTHER" id="PTHR43578">
    <property type="entry name" value="NADH-QUINONE OXIDOREDUCTASE SUBUNIT F"/>
    <property type="match status" value="1"/>
</dbReference>
<dbReference type="SUPFAM" id="SSF52833">
    <property type="entry name" value="Thioredoxin-like"/>
    <property type="match status" value="1"/>
</dbReference>
<feature type="domain" description="4Fe-4S ferredoxin-type" evidence="6">
    <location>
        <begin position="568"/>
        <end position="595"/>
    </location>
</feature>
<evidence type="ECO:0000259" key="6">
    <source>
        <dbReference type="PROSITE" id="PS51379"/>
    </source>
</evidence>
<dbReference type="Gene3D" id="3.30.70.20">
    <property type="match status" value="1"/>
</dbReference>
<dbReference type="Gene3D" id="1.20.1440.230">
    <property type="entry name" value="NADH-ubiquinone oxidoreductase 51kDa subunit, iron-sulphur binding domain"/>
    <property type="match status" value="1"/>
</dbReference>
<dbReference type="Gene3D" id="3.40.30.10">
    <property type="entry name" value="Glutaredoxin"/>
    <property type="match status" value="1"/>
</dbReference>
<reference evidence="7 8" key="1">
    <citation type="journal article" date="2016" name="Nat. Commun.">
        <title>Thousands of microbial genomes shed light on interconnected biogeochemical processes in an aquifer system.</title>
        <authorList>
            <person name="Anantharaman K."/>
            <person name="Brown C.T."/>
            <person name="Hug L.A."/>
            <person name="Sharon I."/>
            <person name="Castelle C.J."/>
            <person name="Probst A.J."/>
            <person name="Thomas B.C."/>
            <person name="Singh A."/>
            <person name="Wilkins M.J."/>
            <person name="Karaoz U."/>
            <person name="Brodie E.L."/>
            <person name="Williams K.H."/>
            <person name="Hubbard S.S."/>
            <person name="Banfield J.F."/>
        </authorList>
    </citation>
    <scope>NUCLEOTIDE SEQUENCE [LARGE SCALE GENOMIC DNA]</scope>
</reference>
<proteinExistence type="inferred from homology"/>
<gene>
    <name evidence="7" type="ORF">A2Y75_03200</name>
</gene>
<evidence type="ECO:0000313" key="8">
    <source>
        <dbReference type="Proteomes" id="UP000177876"/>
    </source>
</evidence>
<dbReference type="GO" id="GO:0008137">
    <property type="term" value="F:NADH dehydrogenase (ubiquinone) activity"/>
    <property type="evidence" value="ECO:0007669"/>
    <property type="project" value="InterPro"/>
</dbReference>
<comment type="similarity">
    <text evidence="1">Belongs to the complex I 51 kDa subunit family.</text>
</comment>
<dbReference type="CDD" id="cd02980">
    <property type="entry name" value="TRX_Fd_family"/>
    <property type="match status" value="1"/>
</dbReference>
<dbReference type="PANTHER" id="PTHR43578:SF3">
    <property type="entry name" value="NADH-QUINONE OXIDOREDUCTASE SUBUNIT F"/>
    <property type="match status" value="1"/>
</dbReference>
<dbReference type="Pfam" id="PF01512">
    <property type="entry name" value="Complex1_51K"/>
    <property type="match status" value="1"/>
</dbReference>
<feature type="domain" description="4Fe-4S ferredoxin-type" evidence="6">
    <location>
        <begin position="538"/>
        <end position="567"/>
    </location>
</feature>
<dbReference type="SUPFAM" id="SSF54862">
    <property type="entry name" value="4Fe-4S ferredoxins"/>
    <property type="match status" value="1"/>
</dbReference>
<dbReference type="InterPro" id="IPR001949">
    <property type="entry name" value="NADH-UbQ_OxRdtase_51kDa_CS"/>
</dbReference>
<accession>A0A1F2WH20</accession>
<keyword evidence="4" id="KW-0408">Iron</keyword>
<organism evidence="7 8">
    <name type="scientific">Candidatus Solincola sediminis</name>
    <dbReference type="NCBI Taxonomy" id="1797199"/>
    <lineage>
        <taxon>Bacteria</taxon>
        <taxon>Bacillati</taxon>
        <taxon>Actinomycetota</taxon>
        <taxon>Candidatus Geothermincolia</taxon>
        <taxon>Candidatus Geothermincolales</taxon>
        <taxon>Candidatus Geothermincolaceae</taxon>
        <taxon>Candidatus Solincola</taxon>
    </lineage>
</organism>
<dbReference type="InterPro" id="IPR017900">
    <property type="entry name" value="4Fe4S_Fe_S_CS"/>
</dbReference>
<dbReference type="EMBL" id="MELK01000048">
    <property type="protein sequence ID" value="OFW56141.1"/>
    <property type="molecule type" value="Genomic_DNA"/>
</dbReference>
<dbReference type="STRING" id="1797197.A2Y75_03200"/>
<dbReference type="GO" id="GO:0051539">
    <property type="term" value="F:4 iron, 4 sulfur cluster binding"/>
    <property type="evidence" value="ECO:0007669"/>
    <property type="project" value="UniProtKB-KW"/>
</dbReference>
<dbReference type="FunFam" id="3.40.50.11540:FF:000001">
    <property type="entry name" value="NADH dehydrogenase [ubiquinone] flavoprotein 1, mitochondrial"/>
    <property type="match status" value="1"/>
</dbReference>
<dbReference type="SMART" id="SM00928">
    <property type="entry name" value="NADH_4Fe-4S"/>
    <property type="match status" value="1"/>
</dbReference>
<evidence type="ECO:0000256" key="3">
    <source>
        <dbReference type="ARBA" id="ARBA00022723"/>
    </source>
</evidence>
<name>A0A1F2WH20_9ACTN</name>
<keyword evidence="5" id="KW-0411">Iron-sulfur</keyword>
<dbReference type="NCBIfam" id="NF010120">
    <property type="entry name" value="PRK13596.1"/>
    <property type="match status" value="1"/>
</dbReference>
<dbReference type="GO" id="GO:0010181">
    <property type="term" value="F:FMN binding"/>
    <property type="evidence" value="ECO:0007669"/>
    <property type="project" value="InterPro"/>
</dbReference>
<dbReference type="Gene3D" id="6.10.250.1450">
    <property type="match status" value="1"/>
</dbReference>
<dbReference type="InterPro" id="IPR011538">
    <property type="entry name" value="Nuo51_FMN-bd"/>
</dbReference>
<dbReference type="InterPro" id="IPR036249">
    <property type="entry name" value="Thioredoxin-like_sf"/>
</dbReference>
<evidence type="ECO:0000256" key="2">
    <source>
        <dbReference type="ARBA" id="ARBA00022485"/>
    </source>
</evidence>
<keyword evidence="2" id="KW-0004">4Fe-4S</keyword>
<dbReference type="Gene3D" id="3.10.20.600">
    <property type="match status" value="1"/>
</dbReference>
<dbReference type="Proteomes" id="UP000177876">
    <property type="component" value="Unassembled WGS sequence"/>
</dbReference>
<dbReference type="InterPro" id="IPR017896">
    <property type="entry name" value="4Fe4S_Fe-S-bd"/>
</dbReference>
<dbReference type="SUPFAM" id="SSF142984">
    <property type="entry name" value="Nqo1 middle domain-like"/>
    <property type="match status" value="1"/>
</dbReference>
<dbReference type="SUPFAM" id="SSF142019">
    <property type="entry name" value="Nqo1 FMN-binding domain-like"/>
    <property type="match status" value="1"/>
</dbReference>
<dbReference type="Gene3D" id="3.40.50.11540">
    <property type="entry name" value="NADH-ubiquinone oxidoreductase 51kDa subunit"/>
    <property type="match status" value="1"/>
</dbReference>
<dbReference type="Pfam" id="PF10589">
    <property type="entry name" value="NADH_4Fe-4S"/>
    <property type="match status" value="1"/>
</dbReference>
<dbReference type="AlphaFoldDB" id="A0A1F2WH20"/>
<dbReference type="InterPro" id="IPR037207">
    <property type="entry name" value="Nuop51_4Fe4S-bd_sf"/>
</dbReference>
<dbReference type="SUPFAM" id="SSF140490">
    <property type="entry name" value="Nqo1C-terminal domain-like"/>
    <property type="match status" value="1"/>
</dbReference>
<dbReference type="PROSITE" id="PS51379">
    <property type="entry name" value="4FE4S_FER_2"/>
    <property type="match status" value="2"/>
</dbReference>
<protein>
    <submittedName>
        <fullName evidence="7">NADH dehydrogenase</fullName>
    </submittedName>
</protein>
<evidence type="ECO:0000256" key="5">
    <source>
        <dbReference type="ARBA" id="ARBA00023014"/>
    </source>
</evidence>
<dbReference type="PROSITE" id="PS00198">
    <property type="entry name" value="4FE4S_FER_1"/>
    <property type="match status" value="2"/>
</dbReference>
<keyword evidence="3" id="KW-0479">Metal-binding</keyword>
<evidence type="ECO:0000256" key="4">
    <source>
        <dbReference type="ARBA" id="ARBA00023004"/>
    </source>
</evidence>